<evidence type="ECO:0000256" key="3">
    <source>
        <dbReference type="ARBA" id="ARBA00023157"/>
    </source>
</evidence>
<dbReference type="GO" id="GO:0002250">
    <property type="term" value="P:adaptive immune response"/>
    <property type="evidence" value="ECO:0007669"/>
    <property type="project" value="UniProtKB-KW"/>
</dbReference>
<dbReference type="GO" id="GO:0019814">
    <property type="term" value="C:immunoglobulin complex"/>
    <property type="evidence" value="ECO:0007669"/>
    <property type="project" value="UniProtKB-KW"/>
</dbReference>
<name>A0AAW0H4L1_MYOGA</name>
<dbReference type="SMART" id="SM00406">
    <property type="entry name" value="IGv"/>
    <property type="match status" value="2"/>
</dbReference>
<keyword evidence="1" id="KW-0391">Immunity</keyword>
<dbReference type="Pfam" id="PF07686">
    <property type="entry name" value="V-set"/>
    <property type="match status" value="2"/>
</dbReference>
<dbReference type="PROSITE" id="PS50835">
    <property type="entry name" value="IG_LIKE"/>
    <property type="match status" value="1"/>
</dbReference>
<dbReference type="GO" id="GO:0005576">
    <property type="term" value="C:extracellular region"/>
    <property type="evidence" value="ECO:0007669"/>
    <property type="project" value="UniProtKB-ARBA"/>
</dbReference>
<dbReference type="EMBL" id="JBBHLL010001089">
    <property type="protein sequence ID" value="KAK7796634.1"/>
    <property type="molecule type" value="Genomic_DNA"/>
</dbReference>
<dbReference type="InterPro" id="IPR013106">
    <property type="entry name" value="Ig_V-set"/>
</dbReference>
<dbReference type="PANTHER" id="PTHR23267">
    <property type="entry name" value="IMMUNOGLOBULIN LIGHT CHAIN"/>
    <property type="match status" value="1"/>
</dbReference>
<dbReference type="InterPro" id="IPR007110">
    <property type="entry name" value="Ig-like_dom"/>
</dbReference>
<evidence type="ECO:0000259" key="5">
    <source>
        <dbReference type="PROSITE" id="PS50835"/>
    </source>
</evidence>
<dbReference type="AlphaFoldDB" id="A0AAW0H4L1"/>
<dbReference type="Proteomes" id="UP001488838">
    <property type="component" value="Unassembled WGS sequence"/>
</dbReference>
<keyword evidence="2" id="KW-1064">Adaptive immunity</keyword>
<feature type="domain" description="Ig-like" evidence="5">
    <location>
        <begin position="1"/>
        <end position="86"/>
    </location>
</feature>
<accession>A0AAW0H4L1</accession>
<evidence type="ECO:0000313" key="6">
    <source>
        <dbReference type="EMBL" id="KAK7796634.1"/>
    </source>
</evidence>
<evidence type="ECO:0000313" key="7">
    <source>
        <dbReference type="Proteomes" id="UP001488838"/>
    </source>
</evidence>
<evidence type="ECO:0000256" key="4">
    <source>
        <dbReference type="ARBA" id="ARBA00043265"/>
    </source>
</evidence>
<proteinExistence type="predicted"/>
<sequence length="165" mass="17923">MTCQASQNIYSSLAWYQQKPGNPPKLLIYGANSLANGVPTRFSGSGSGTQYSLRISNLQSEDIAQYYCLEGARCEIQMTQSPASLSAALGDSVTITCWASQNIYNASAWYQQKTGKSPKLLIYAANMLGDEVPSRFSGSGFFTQYSLKIGGVQAEDAATFYCLQF</sequence>
<dbReference type="FunFam" id="2.60.40.10:FF:000212">
    <property type="entry name" value="Immunoglobulin kappa chain variable 12-38"/>
    <property type="match status" value="1"/>
</dbReference>
<gene>
    <name evidence="6" type="ORF">U0070_023988</name>
</gene>
<keyword evidence="7" id="KW-1185">Reference proteome</keyword>
<dbReference type="InterPro" id="IPR036179">
    <property type="entry name" value="Ig-like_dom_sf"/>
</dbReference>
<dbReference type="Gene3D" id="2.60.40.10">
    <property type="entry name" value="Immunoglobulins"/>
    <property type="match status" value="2"/>
</dbReference>
<evidence type="ECO:0000256" key="2">
    <source>
        <dbReference type="ARBA" id="ARBA00023130"/>
    </source>
</evidence>
<dbReference type="SUPFAM" id="SSF48726">
    <property type="entry name" value="Immunoglobulin"/>
    <property type="match status" value="2"/>
</dbReference>
<reference evidence="6 7" key="1">
    <citation type="journal article" date="2023" name="bioRxiv">
        <title>Conserved and derived expression patterns and positive selection on dental genes reveal complex evolutionary context of ever-growing rodent molars.</title>
        <authorList>
            <person name="Calamari Z.T."/>
            <person name="Song A."/>
            <person name="Cohen E."/>
            <person name="Akter M."/>
            <person name="Roy R.D."/>
            <person name="Hallikas O."/>
            <person name="Christensen M.M."/>
            <person name="Li P."/>
            <person name="Marangoni P."/>
            <person name="Jernvall J."/>
            <person name="Klein O.D."/>
        </authorList>
    </citation>
    <scope>NUCLEOTIDE SEQUENCE [LARGE SCALE GENOMIC DNA]</scope>
    <source>
        <strain evidence="6">V071</strain>
    </source>
</reference>
<dbReference type="InterPro" id="IPR013783">
    <property type="entry name" value="Ig-like_fold"/>
</dbReference>
<dbReference type="GO" id="GO:0005886">
    <property type="term" value="C:plasma membrane"/>
    <property type="evidence" value="ECO:0007669"/>
    <property type="project" value="UniProtKB-ARBA"/>
</dbReference>
<protein>
    <recommendedName>
        <fullName evidence="5">Ig-like domain-containing protein</fullName>
    </recommendedName>
</protein>
<organism evidence="6 7">
    <name type="scientific">Myodes glareolus</name>
    <name type="common">Bank vole</name>
    <name type="synonym">Clethrionomys glareolus</name>
    <dbReference type="NCBI Taxonomy" id="447135"/>
    <lineage>
        <taxon>Eukaryota</taxon>
        <taxon>Metazoa</taxon>
        <taxon>Chordata</taxon>
        <taxon>Craniata</taxon>
        <taxon>Vertebrata</taxon>
        <taxon>Euteleostomi</taxon>
        <taxon>Mammalia</taxon>
        <taxon>Eutheria</taxon>
        <taxon>Euarchontoglires</taxon>
        <taxon>Glires</taxon>
        <taxon>Rodentia</taxon>
        <taxon>Myomorpha</taxon>
        <taxon>Muroidea</taxon>
        <taxon>Cricetidae</taxon>
        <taxon>Arvicolinae</taxon>
        <taxon>Myodes</taxon>
    </lineage>
</organism>
<dbReference type="InterPro" id="IPR050150">
    <property type="entry name" value="IgV_Light_Chain"/>
</dbReference>
<keyword evidence="3" id="KW-1015">Disulfide bond</keyword>
<keyword evidence="4" id="KW-1280">Immunoglobulin</keyword>
<evidence type="ECO:0000256" key="1">
    <source>
        <dbReference type="ARBA" id="ARBA00022859"/>
    </source>
</evidence>
<feature type="non-terminal residue" evidence="6">
    <location>
        <position position="165"/>
    </location>
</feature>
<comment type="caution">
    <text evidence="6">The sequence shown here is derived from an EMBL/GenBank/DDBJ whole genome shotgun (WGS) entry which is preliminary data.</text>
</comment>